<proteinExistence type="predicted"/>
<dbReference type="Gene3D" id="3.60.15.10">
    <property type="entry name" value="Ribonuclease Z/Hydroxyacylglutathione hydrolase-like"/>
    <property type="match status" value="1"/>
</dbReference>
<evidence type="ECO:0000259" key="1">
    <source>
        <dbReference type="SMART" id="SM00849"/>
    </source>
</evidence>
<organism evidence="2 3">
    <name type="scientific">Ktedonosporobacter rubrisoli</name>
    <dbReference type="NCBI Taxonomy" id="2509675"/>
    <lineage>
        <taxon>Bacteria</taxon>
        <taxon>Bacillati</taxon>
        <taxon>Chloroflexota</taxon>
        <taxon>Ktedonobacteria</taxon>
        <taxon>Ktedonobacterales</taxon>
        <taxon>Ktedonosporobacteraceae</taxon>
        <taxon>Ktedonosporobacter</taxon>
    </lineage>
</organism>
<dbReference type="SUPFAM" id="SSF56281">
    <property type="entry name" value="Metallo-hydrolase/oxidoreductase"/>
    <property type="match status" value="1"/>
</dbReference>
<dbReference type="Proteomes" id="UP000290365">
    <property type="component" value="Chromosome"/>
</dbReference>
<dbReference type="KEGG" id="kbs:EPA93_29585"/>
<protein>
    <submittedName>
        <fullName evidence="2">MBL fold metallo-hydrolase</fullName>
    </submittedName>
</protein>
<dbReference type="InterPro" id="IPR036866">
    <property type="entry name" value="RibonucZ/Hydroxyglut_hydro"/>
</dbReference>
<reference evidence="2 3" key="1">
    <citation type="submission" date="2019-01" db="EMBL/GenBank/DDBJ databases">
        <title>Ktedonosporobacter rubrisoli SCAWS-G2.</title>
        <authorList>
            <person name="Huang Y."/>
            <person name="Yan B."/>
        </authorList>
    </citation>
    <scope>NUCLEOTIDE SEQUENCE [LARGE SCALE GENOMIC DNA]</scope>
    <source>
        <strain evidence="2 3">SCAWS-G2</strain>
    </source>
</reference>
<evidence type="ECO:0000313" key="3">
    <source>
        <dbReference type="Proteomes" id="UP000290365"/>
    </source>
</evidence>
<keyword evidence="2" id="KW-0378">Hydrolase</keyword>
<dbReference type="AlphaFoldDB" id="A0A4P6JW46"/>
<dbReference type="Pfam" id="PF00753">
    <property type="entry name" value="Lactamase_B"/>
    <property type="match status" value="1"/>
</dbReference>
<gene>
    <name evidence="2" type="ORF">EPA93_29585</name>
</gene>
<keyword evidence="3" id="KW-1185">Reference proteome</keyword>
<dbReference type="InterPro" id="IPR001279">
    <property type="entry name" value="Metallo-B-lactamas"/>
</dbReference>
<dbReference type="GO" id="GO:0016787">
    <property type="term" value="F:hydrolase activity"/>
    <property type="evidence" value="ECO:0007669"/>
    <property type="project" value="UniProtKB-KW"/>
</dbReference>
<evidence type="ECO:0000313" key="2">
    <source>
        <dbReference type="EMBL" id="QBD79909.1"/>
    </source>
</evidence>
<dbReference type="InterPro" id="IPR050662">
    <property type="entry name" value="Sec-metab_biosynth-thioest"/>
</dbReference>
<name>A0A4P6JW46_KTERU</name>
<dbReference type="PANTHER" id="PTHR23131">
    <property type="entry name" value="ENDORIBONUCLEASE LACTB2"/>
    <property type="match status" value="1"/>
</dbReference>
<dbReference type="EMBL" id="CP035758">
    <property type="protein sequence ID" value="QBD79909.1"/>
    <property type="molecule type" value="Genomic_DNA"/>
</dbReference>
<dbReference type="PANTHER" id="PTHR23131:SF0">
    <property type="entry name" value="ENDORIBONUCLEASE LACTB2"/>
    <property type="match status" value="1"/>
</dbReference>
<dbReference type="SMART" id="SM00849">
    <property type="entry name" value="Lactamase_B"/>
    <property type="match status" value="1"/>
</dbReference>
<feature type="domain" description="Metallo-beta-lactamase" evidence="1">
    <location>
        <begin position="39"/>
        <end position="240"/>
    </location>
</feature>
<dbReference type="OrthoDB" id="9761531at2"/>
<accession>A0A4P6JW46</accession>
<sequence length="257" mass="28971">MFCDYRRKPLNPVSAQKPQVPDFALRPRQVHTITDRFSMANTYLITAERTVVVDPGSELNVRLLQKYLQNILHRTSADIDLIVLTHLHFDHTAGVEALRRICSAPVAASAAVKRLALNDGSHKVFPRITHLAEQMLPGSLQHLDLFLPAYTQQVKLIDLWLEDVEGLPFHPDWRVLASPGHTPESLCLYNAFTRELLCGDTVITIEGGAPLLRSSANRAQLEETLRVLRGLQIQYLYPGHGRPILSEHPLESVDVEW</sequence>